<gene>
    <name evidence="1" type="ORF">QN277_006163</name>
</gene>
<protein>
    <submittedName>
        <fullName evidence="1">Uncharacterized protein</fullName>
    </submittedName>
</protein>
<evidence type="ECO:0000313" key="1">
    <source>
        <dbReference type="EMBL" id="KAK4259875.1"/>
    </source>
</evidence>
<dbReference type="EMBL" id="JAWXYG010000011">
    <property type="protein sequence ID" value="KAK4259875.1"/>
    <property type="molecule type" value="Genomic_DNA"/>
</dbReference>
<reference evidence="1" key="1">
    <citation type="submission" date="2023-10" db="EMBL/GenBank/DDBJ databases">
        <title>Chromosome-level genome of the transformable northern wattle, Acacia crassicarpa.</title>
        <authorList>
            <person name="Massaro I."/>
            <person name="Sinha N.R."/>
            <person name="Poethig S."/>
            <person name="Leichty A.R."/>
        </authorList>
    </citation>
    <scope>NUCLEOTIDE SEQUENCE</scope>
    <source>
        <strain evidence="1">Acra3RX</strain>
        <tissue evidence="1">Leaf</tissue>
    </source>
</reference>
<organism evidence="1 2">
    <name type="scientific">Acacia crassicarpa</name>
    <name type="common">northern wattle</name>
    <dbReference type="NCBI Taxonomy" id="499986"/>
    <lineage>
        <taxon>Eukaryota</taxon>
        <taxon>Viridiplantae</taxon>
        <taxon>Streptophyta</taxon>
        <taxon>Embryophyta</taxon>
        <taxon>Tracheophyta</taxon>
        <taxon>Spermatophyta</taxon>
        <taxon>Magnoliopsida</taxon>
        <taxon>eudicotyledons</taxon>
        <taxon>Gunneridae</taxon>
        <taxon>Pentapetalae</taxon>
        <taxon>rosids</taxon>
        <taxon>fabids</taxon>
        <taxon>Fabales</taxon>
        <taxon>Fabaceae</taxon>
        <taxon>Caesalpinioideae</taxon>
        <taxon>mimosoid clade</taxon>
        <taxon>Acacieae</taxon>
        <taxon>Acacia</taxon>
    </lineage>
</organism>
<comment type="caution">
    <text evidence="1">The sequence shown here is derived from an EMBL/GenBank/DDBJ whole genome shotgun (WGS) entry which is preliminary data.</text>
</comment>
<accession>A0AAE1IXR1</accession>
<sequence>MESSRYAKFKIPNPKFLPFLPFTRAHLSESQLLRPHQASSFPTEFHPHASSSRICQIDAGERSYFRLFLCSGLRRIPELSVSLPELLSRLSYLLRCVGLQI</sequence>
<proteinExistence type="predicted"/>
<name>A0AAE1IXR1_9FABA</name>
<evidence type="ECO:0000313" key="2">
    <source>
        <dbReference type="Proteomes" id="UP001293593"/>
    </source>
</evidence>
<keyword evidence="2" id="KW-1185">Reference proteome</keyword>
<dbReference type="Proteomes" id="UP001293593">
    <property type="component" value="Unassembled WGS sequence"/>
</dbReference>
<dbReference type="AlphaFoldDB" id="A0AAE1IXR1"/>